<evidence type="ECO:0000313" key="13">
    <source>
        <dbReference type="Proteomes" id="UP000190831"/>
    </source>
</evidence>
<keyword evidence="10 11" id="KW-0968">Cytoplasmic vesicle</keyword>
<keyword evidence="8 11" id="KW-0333">Golgi apparatus</keyword>
<dbReference type="PANTHER" id="PTHR10805:SF0">
    <property type="entry name" value="COATOMER SUBUNIT EPSILON"/>
    <property type="match status" value="1"/>
</dbReference>
<reference evidence="13" key="1">
    <citation type="submission" date="2016-03" db="EMBL/GenBank/DDBJ databases">
        <authorList>
            <person name="Devillers H."/>
        </authorList>
    </citation>
    <scope>NUCLEOTIDE SEQUENCE [LARGE SCALE GENOMIC DNA]</scope>
</reference>
<dbReference type="InterPro" id="IPR006822">
    <property type="entry name" value="Coatomer_esu"/>
</dbReference>
<keyword evidence="6 11" id="KW-0931">ER-Golgi transport</keyword>
<dbReference type="OrthoDB" id="310217at2759"/>
<organism evidence="12 13">
    <name type="scientific">Lachancea fermentati</name>
    <name type="common">Zygosaccharomyces fermentati</name>
    <dbReference type="NCBI Taxonomy" id="4955"/>
    <lineage>
        <taxon>Eukaryota</taxon>
        <taxon>Fungi</taxon>
        <taxon>Dikarya</taxon>
        <taxon>Ascomycota</taxon>
        <taxon>Saccharomycotina</taxon>
        <taxon>Saccharomycetes</taxon>
        <taxon>Saccharomycetales</taxon>
        <taxon>Saccharomycetaceae</taxon>
        <taxon>Lachancea</taxon>
    </lineage>
</organism>
<evidence type="ECO:0000256" key="6">
    <source>
        <dbReference type="ARBA" id="ARBA00022892"/>
    </source>
</evidence>
<dbReference type="Gene3D" id="1.25.40.10">
    <property type="entry name" value="Tetratricopeptide repeat domain"/>
    <property type="match status" value="1"/>
</dbReference>
<protein>
    <recommendedName>
        <fullName evidence="11">Coatomer subunit epsilon</fullName>
    </recommendedName>
</protein>
<comment type="function">
    <text evidence="11">The coatomer is a cytosolic protein complex that binds to dilysine motifs and reversibly associates with Golgi non-clathrin-coated vesicles, which further mediate biosynthetic protein transport from the ER, via the Golgi up to the trans Golgi network. The coatomer complex is required for budding from Golgi membranes, and is essential for the retrograde Golgi-to-ER transport of dilysine-tagged proteins.</text>
</comment>
<keyword evidence="13" id="KW-1185">Reference proteome</keyword>
<dbReference type="OMA" id="SNFYYFE"/>
<evidence type="ECO:0000256" key="5">
    <source>
        <dbReference type="ARBA" id="ARBA00022490"/>
    </source>
</evidence>
<keyword evidence="7 11" id="KW-0653">Protein transport</keyword>
<keyword evidence="9 11" id="KW-0472">Membrane</keyword>
<sequence length="290" mass="32941">MDYFTIKQQYYTGNFEQALQEVAKHNKVQDDTLLFYKGKCLVALGKYESMGEDDILSNAFDKYAAFLSSKKLNELEQISSGIGSLYVLNLLASAQAINGDFDAALKTCNVGLDSEEEHGRSELVLLTVQIALLDKQYSMASAVLQHHASTRENYSNDDEIIINLAESYVNFATGKEVTGSNFYFYEELCQTFPSWKTQLGLLCLHLQQSHIPEAQSIIELLESEYYQQQAEYARIYTPDLLANKITLTIMQGEKADDLRSELRDLKPEHPLCRDYQANNVKFDEIVARYA</sequence>
<comment type="similarity">
    <text evidence="3 11">Belongs to the COPE family.</text>
</comment>
<dbReference type="GO" id="GO:0005198">
    <property type="term" value="F:structural molecule activity"/>
    <property type="evidence" value="ECO:0007669"/>
    <property type="project" value="UniProtKB-UniRule"/>
</dbReference>
<dbReference type="GO" id="GO:0006890">
    <property type="term" value="P:retrograde vesicle-mediated transport, Golgi to endoplasmic reticulum"/>
    <property type="evidence" value="ECO:0007669"/>
    <property type="project" value="UniProtKB-UniRule"/>
</dbReference>
<dbReference type="PANTHER" id="PTHR10805">
    <property type="entry name" value="COATOMER SUBUNIT EPSILON"/>
    <property type="match status" value="1"/>
</dbReference>
<evidence type="ECO:0000256" key="10">
    <source>
        <dbReference type="ARBA" id="ARBA00023329"/>
    </source>
</evidence>
<name>A0A1G4M7T0_LACFM</name>
<dbReference type="Pfam" id="PF04733">
    <property type="entry name" value="Coatomer_E"/>
    <property type="match status" value="1"/>
</dbReference>
<keyword evidence="5 11" id="KW-0963">Cytoplasm</keyword>
<accession>A0A1G4M7T0</accession>
<dbReference type="PIRSF" id="PIRSF016478">
    <property type="entry name" value="Coatomer_esu"/>
    <property type="match status" value="1"/>
</dbReference>
<dbReference type="EMBL" id="LT598489">
    <property type="protein sequence ID" value="SCV99864.1"/>
    <property type="molecule type" value="Genomic_DNA"/>
</dbReference>
<gene>
    <name evidence="12" type="ORF">LAFE_0B04192G</name>
</gene>
<dbReference type="GO" id="GO:0015031">
    <property type="term" value="P:protein transport"/>
    <property type="evidence" value="ECO:0007669"/>
    <property type="project" value="UniProtKB-UniRule"/>
</dbReference>
<comment type="subcellular location">
    <subcellularLocation>
        <location evidence="2">Cytoplasmic vesicle</location>
        <location evidence="2">COPI-coated vesicle membrane</location>
        <topology evidence="2">Peripheral membrane protein</topology>
        <orientation evidence="2">Cytoplasmic side</orientation>
    </subcellularLocation>
    <subcellularLocation>
        <location evidence="1">Golgi apparatus membrane</location>
        <topology evidence="1">Peripheral membrane protein</topology>
        <orientation evidence="1">Cytoplasmic side</orientation>
    </subcellularLocation>
</comment>
<proteinExistence type="inferred from homology"/>
<evidence type="ECO:0000256" key="11">
    <source>
        <dbReference type="PIRNR" id="PIRNR016478"/>
    </source>
</evidence>
<dbReference type="GO" id="GO:0006888">
    <property type="term" value="P:endoplasmic reticulum to Golgi vesicle-mediated transport"/>
    <property type="evidence" value="ECO:0007669"/>
    <property type="project" value="TreeGrafter"/>
</dbReference>
<dbReference type="GO" id="GO:0030126">
    <property type="term" value="C:COPI vesicle coat"/>
    <property type="evidence" value="ECO:0007669"/>
    <property type="project" value="TreeGrafter"/>
</dbReference>
<keyword evidence="4 11" id="KW-0813">Transport</keyword>
<evidence type="ECO:0000256" key="7">
    <source>
        <dbReference type="ARBA" id="ARBA00022927"/>
    </source>
</evidence>
<dbReference type="Proteomes" id="UP000190831">
    <property type="component" value="Chromosome B"/>
</dbReference>
<evidence type="ECO:0000313" key="12">
    <source>
        <dbReference type="EMBL" id="SCV99864.1"/>
    </source>
</evidence>
<dbReference type="STRING" id="4955.A0A1G4M7T0"/>
<dbReference type="AlphaFoldDB" id="A0A1G4M7T0"/>
<evidence type="ECO:0000256" key="2">
    <source>
        <dbReference type="ARBA" id="ARBA00004347"/>
    </source>
</evidence>
<evidence type="ECO:0000256" key="3">
    <source>
        <dbReference type="ARBA" id="ARBA00008827"/>
    </source>
</evidence>
<evidence type="ECO:0000256" key="9">
    <source>
        <dbReference type="ARBA" id="ARBA00023136"/>
    </source>
</evidence>
<evidence type="ECO:0000256" key="4">
    <source>
        <dbReference type="ARBA" id="ARBA00022448"/>
    </source>
</evidence>
<dbReference type="GO" id="GO:0006891">
    <property type="term" value="P:intra-Golgi vesicle-mediated transport"/>
    <property type="evidence" value="ECO:0007669"/>
    <property type="project" value="TreeGrafter"/>
</dbReference>
<evidence type="ECO:0000256" key="1">
    <source>
        <dbReference type="ARBA" id="ARBA00004255"/>
    </source>
</evidence>
<evidence type="ECO:0000256" key="8">
    <source>
        <dbReference type="ARBA" id="ARBA00023034"/>
    </source>
</evidence>
<dbReference type="InterPro" id="IPR011990">
    <property type="entry name" value="TPR-like_helical_dom_sf"/>
</dbReference>
<dbReference type="GO" id="GO:0000139">
    <property type="term" value="C:Golgi membrane"/>
    <property type="evidence" value="ECO:0007669"/>
    <property type="project" value="UniProtKB-SubCell"/>
</dbReference>